<evidence type="ECO:0000313" key="2">
    <source>
        <dbReference type="EMBL" id="MBK9983290.1"/>
    </source>
</evidence>
<gene>
    <name evidence="2" type="ORF">IPP15_12960</name>
</gene>
<dbReference type="AlphaFoldDB" id="A0A9D7XPL3"/>
<evidence type="ECO:0000256" key="1">
    <source>
        <dbReference type="SAM" id="MobiDB-lite"/>
    </source>
</evidence>
<reference evidence="2 3" key="1">
    <citation type="submission" date="2020-10" db="EMBL/GenBank/DDBJ databases">
        <title>Connecting structure to function with the recovery of over 1000 high-quality activated sludge metagenome-assembled genomes encoding full-length rRNA genes using long-read sequencing.</title>
        <authorList>
            <person name="Singleton C.M."/>
            <person name="Petriglieri F."/>
            <person name="Kristensen J.M."/>
            <person name="Kirkegaard R.H."/>
            <person name="Michaelsen T.Y."/>
            <person name="Andersen M.H."/>
            <person name="Karst S.M."/>
            <person name="Dueholm M.S."/>
            <person name="Nielsen P.H."/>
            <person name="Albertsen M."/>
        </authorList>
    </citation>
    <scope>NUCLEOTIDE SEQUENCE [LARGE SCALE GENOMIC DNA]</scope>
    <source>
        <strain evidence="2">Ribe_18-Q3-R11-54_MAXAC.273</strain>
    </source>
</reference>
<feature type="region of interest" description="Disordered" evidence="1">
    <location>
        <begin position="27"/>
        <end position="92"/>
    </location>
</feature>
<comment type="caution">
    <text evidence="2">The sequence shown here is derived from an EMBL/GenBank/DDBJ whole genome shotgun (WGS) entry which is preliminary data.</text>
</comment>
<name>A0A9D7XPL3_9BACT</name>
<protein>
    <submittedName>
        <fullName evidence="2">Uncharacterized protein</fullName>
    </submittedName>
</protein>
<sequence length="92" mass="10211">MIQNGQTRQISADLDFTRLYGKIPLLAKINKPGGTTSAKRDGRAPVKPGANDPGNKKEPKDTKNQKDKKDVKGNKDTQEPVITLRIQQVIRM</sequence>
<evidence type="ECO:0000313" key="3">
    <source>
        <dbReference type="Proteomes" id="UP000808337"/>
    </source>
</evidence>
<organism evidence="2 3">
    <name type="scientific">Candidatus Opimibacter skivensis</name>
    <dbReference type="NCBI Taxonomy" id="2982028"/>
    <lineage>
        <taxon>Bacteria</taxon>
        <taxon>Pseudomonadati</taxon>
        <taxon>Bacteroidota</taxon>
        <taxon>Saprospiria</taxon>
        <taxon>Saprospirales</taxon>
        <taxon>Saprospiraceae</taxon>
        <taxon>Candidatus Opimibacter</taxon>
    </lineage>
</organism>
<feature type="compositionally biased region" description="Basic and acidic residues" evidence="1">
    <location>
        <begin position="54"/>
        <end position="78"/>
    </location>
</feature>
<dbReference type="EMBL" id="JADKGY010000015">
    <property type="protein sequence ID" value="MBK9983290.1"/>
    <property type="molecule type" value="Genomic_DNA"/>
</dbReference>
<accession>A0A9D7XPL3</accession>
<dbReference type="Proteomes" id="UP000808337">
    <property type="component" value="Unassembled WGS sequence"/>
</dbReference>
<proteinExistence type="predicted"/>